<dbReference type="InterPro" id="IPR015942">
    <property type="entry name" value="Asp/Glu/hydantoin_racemase"/>
</dbReference>
<proteinExistence type="inferred from homology"/>
<sequence>MTHGPILVINPNSSRRVTDGLAQALRPYALPGGPVFECLDIPESPATIASEDDVARCGLRLAELAQGRTDASAVVIACFSDPGLDLARDLLSIAVIGIQQAGILTAMARADRFGIIALSPASVARHMRRMRGMGVLDRLAGEEALPGVSAEDAGHSDAVYAQTLTAGQRLVAQGAGAIVLGCAGFAPRRAALEAALGVPVIDPVQAAAVIALGAVLA</sequence>
<dbReference type="InterPro" id="IPR053714">
    <property type="entry name" value="Iso_Racemase_Enz_sf"/>
</dbReference>
<evidence type="ECO:0000313" key="3">
    <source>
        <dbReference type="Proteomes" id="UP001597302"/>
    </source>
</evidence>
<dbReference type="RefSeq" id="WP_131572705.1">
    <property type="nucleotide sequence ID" value="NZ_CBCSAJ010000016.1"/>
</dbReference>
<dbReference type="Pfam" id="PF01177">
    <property type="entry name" value="Asp_Glu_race"/>
    <property type="match status" value="1"/>
</dbReference>
<evidence type="ECO:0000313" key="2">
    <source>
        <dbReference type="EMBL" id="MFD1482407.1"/>
    </source>
</evidence>
<dbReference type="Proteomes" id="UP001597302">
    <property type="component" value="Unassembled WGS sequence"/>
</dbReference>
<protein>
    <submittedName>
        <fullName evidence="2">Aspartate/glutamate racemase family protein</fullName>
    </submittedName>
</protein>
<organism evidence="2 3">
    <name type="scientific">Paracoccus nototheniae</name>
    <dbReference type="NCBI Taxonomy" id="2489002"/>
    <lineage>
        <taxon>Bacteria</taxon>
        <taxon>Pseudomonadati</taxon>
        <taxon>Pseudomonadota</taxon>
        <taxon>Alphaproteobacteria</taxon>
        <taxon>Rhodobacterales</taxon>
        <taxon>Paracoccaceae</taxon>
        <taxon>Paracoccus</taxon>
    </lineage>
</organism>
<accession>A0ABW4DXD7</accession>
<comment type="caution">
    <text evidence="2">The sequence shown here is derived from an EMBL/GenBank/DDBJ whole genome shotgun (WGS) entry which is preliminary data.</text>
</comment>
<dbReference type="Gene3D" id="3.40.50.12500">
    <property type="match status" value="1"/>
</dbReference>
<name>A0ABW4DXD7_9RHOB</name>
<keyword evidence="3" id="KW-1185">Reference proteome</keyword>
<dbReference type="PANTHER" id="PTHR28047:SF5">
    <property type="entry name" value="PROTEIN DCG1"/>
    <property type="match status" value="1"/>
</dbReference>
<gene>
    <name evidence="2" type="ORF">ACFQ5P_14015</name>
</gene>
<comment type="similarity">
    <text evidence="1">Belongs to the HyuE racemase family.</text>
</comment>
<dbReference type="InterPro" id="IPR052186">
    <property type="entry name" value="Hydantoin_racemase-like"/>
</dbReference>
<dbReference type="PANTHER" id="PTHR28047">
    <property type="entry name" value="PROTEIN DCG1"/>
    <property type="match status" value="1"/>
</dbReference>
<evidence type="ECO:0000256" key="1">
    <source>
        <dbReference type="ARBA" id="ARBA00038414"/>
    </source>
</evidence>
<dbReference type="EMBL" id="JBHTOQ010000028">
    <property type="protein sequence ID" value="MFD1482407.1"/>
    <property type="molecule type" value="Genomic_DNA"/>
</dbReference>
<reference evidence="3" key="1">
    <citation type="journal article" date="2019" name="Int. J. Syst. Evol. Microbiol.">
        <title>The Global Catalogue of Microorganisms (GCM) 10K type strain sequencing project: providing services to taxonomists for standard genome sequencing and annotation.</title>
        <authorList>
            <consortium name="The Broad Institute Genomics Platform"/>
            <consortium name="The Broad Institute Genome Sequencing Center for Infectious Disease"/>
            <person name="Wu L."/>
            <person name="Ma J."/>
        </authorList>
    </citation>
    <scope>NUCLEOTIDE SEQUENCE [LARGE SCALE GENOMIC DNA]</scope>
    <source>
        <strain evidence="3">CCM 8875</strain>
    </source>
</reference>